<evidence type="ECO:0000313" key="4">
    <source>
        <dbReference type="EMBL" id="PIP33436.1"/>
    </source>
</evidence>
<keyword evidence="4" id="KW-0670">Pyruvate</keyword>
<dbReference type="AlphaFoldDB" id="A0A2G9ZJS7"/>
<dbReference type="GO" id="GO:0016491">
    <property type="term" value="F:oxidoreductase activity"/>
    <property type="evidence" value="ECO:0007669"/>
    <property type="project" value="UniProtKB-KW"/>
</dbReference>
<dbReference type="SUPFAM" id="SSF52518">
    <property type="entry name" value="Thiamin diphosphate-binding fold (THDP-binding)"/>
    <property type="match status" value="1"/>
</dbReference>
<dbReference type="FunFam" id="3.40.50.970:FF:000012">
    <property type="entry name" value="Pyruvate:ferredoxin (Flavodoxin) oxidoreductase"/>
    <property type="match status" value="1"/>
</dbReference>
<name>A0A2G9ZJS7_9BACT</name>
<dbReference type="InterPro" id="IPR029061">
    <property type="entry name" value="THDP-binding"/>
</dbReference>
<organism evidence="4 5">
    <name type="scientific">Candidatus Falkowbacteria bacterium CG23_combo_of_CG06-09_8_20_14_all_49_15</name>
    <dbReference type="NCBI Taxonomy" id="1974572"/>
    <lineage>
        <taxon>Bacteria</taxon>
        <taxon>Candidatus Falkowiibacteriota</taxon>
    </lineage>
</organism>
<keyword evidence="1" id="KW-0560">Oxidoreductase</keyword>
<dbReference type="EMBL" id="PCSD01000102">
    <property type="protein sequence ID" value="PIP33436.1"/>
    <property type="molecule type" value="Genomic_DNA"/>
</dbReference>
<dbReference type="Gene3D" id="3.40.50.920">
    <property type="match status" value="1"/>
</dbReference>
<dbReference type="Pfam" id="PF01855">
    <property type="entry name" value="POR_N"/>
    <property type="match status" value="1"/>
</dbReference>
<dbReference type="Gene3D" id="3.40.50.970">
    <property type="match status" value="1"/>
</dbReference>
<feature type="domain" description="Pyruvate:ferredoxin oxidoreductase core" evidence="3">
    <location>
        <begin position="269"/>
        <end position="374"/>
    </location>
</feature>
<dbReference type="SUPFAM" id="SSF52922">
    <property type="entry name" value="TK C-terminal domain-like"/>
    <property type="match status" value="1"/>
</dbReference>
<evidence type="ECO:0000256" key="1">
    <source>
        <dbReference type="ARBA" id="ARBA00023002"/>
    </source>
</evidence>
<accession>A0A2G9ZJS7</accession>
<evidence type="ECO:0000259" key="3">
    <source>
        <dbReference type="Pfam" id="PF17147"/>
    </source>
</evidence>
<proteinExistence type="predicted"/>
<dbReference type="GO" id="GO:0006979">
    <property type="term" value="P:response to oxidative stress"/>
    <property type="evidence" value="ECO:0007669"/>
    <property type="project" value="TreeGrafter"/>
</dbReference>
<dbReference type="Pfam" id="PF17147">
    <property type="entry name" value="PFOR_II"/>
    <property type="match status" value="1"/>
</dbReference>
<dbReference type="InterPro" id="IPR009014">
    <property type="entry name" value="Transketo_C/PFOR_II"/>
</dbReference>
<dbReference type="InterPro" id="IPR002880">
    <property type="entry name" value="Pyrv_Fd/Flavodoxin_OxRdtase_N"/>
</dbReference>
<feature type="domain" description="Pyruvate flavodoxin/ferredoxin oxidoreductase pyrimidine binding" evidence="2">
    <location>
        <begin position="17"/>
        <end position="229"/>
    </location>
</feature>
<protein>
    <submittedName>
        <fullName evidence="4">Pyruvate ferredoxin oxidoreductase</fullName>
    </submittedName>
</protein>
<dbReference type="Proteomes" id="UP000230729">
    <property type="component" value="Unassembled WGS sequence"/>
</dbReference>
<evidence type="ECO:0000313" key="5">
    <source>
        <dbReference type="Proteomes" id="UP000230729"/>
    </source>
</evidence>
<evidence type="ECO:0000259" key="2">
    <source>
        <dbReference type="Pfam" id="PF01855"/>
    </source>
</evidence>
<sequence length="393" mass="42135">MPKQILEGSRAVALTIKNIKPAVVSAYPITPQTHIVEDLAKFKSDGEADYEYVRAESEFAAASIVAGASAAGARVYTATSSQGLLLMAEVVYNIAGLRLPVVMTCANRGVSAPITIWNDHQDAMAVRDAGWIMLFAENHQEAVAQHVLAYKLAEQTHLPAMVNMDGFVLTHSYEPVVIPDEKLVRRFLGETRPAQDNLLDPAAPKTSGAFAAPTHYLEIRQALNDDLEKCLALLPGLAADYAKLFNAPRAAAPAAGDNGLLEYYGPRAAKTVIAVMGSLAGTAKDAVDEYNRGSAGKKNPAAVLKIKCYRPFPRAALLKALGRIRCLAVVEKAVSLGSAGPLALDIMSAWPSQRPLIIADFIVGLGGRDVTQEKLINIIKQAPKNNRQVKFIS</sequence>
<dbReference type="PANTHER" id="PTHR32154">
    <property type="entry name" value="PYRUVATE-FLAVODOXIN OXIDOREDUCTASE-RELATED"/>
    <property type="match status" value="1"/>
</dbReference>
<reference evidence="4 5" key="1">
    <citation type="submission" date="2017-09" db="EMBL/GenBank/DDBJ databases">
        <title>Depth-based differentiation of microbial function through sediment-hosted aquifers and enrichment of novel symbionts in the deep terrestrial subsurface.</title>
        <authorList>
            <person name="Probst A.J."/>
            <person name="Ladd B."/>
            <person name="Jarett J.K."/>
            <person name="Geller-Mcgrath D.E."/>
            <person name="Sieber C.M."/>
            <person name="Emerson J.B."/>
            <person name="Anantharaman K."/>
            <person name="Thomas B.C."/>
            <person name="Malmstrom R."/>
            <person name="Stieglmeier M."/>
            <person name="Klingl A."/>
            <person name="Woyke T."/>
            <person name="Ryan C.M."/>
            <person name="Banfield J.F."/>
        </authorList>
    </citation>
    <scope>NUCLEOTIDE SEQUENCE [LARGE SCALE GENOMIC DNA]</scope>
    <source>
        <strain evidence="4">CG23_combo_of_CG06-09_8_20_14_all_49_15</strain>
    </source>
</reference>
<dbReference type="PANTHER" id="PTHR32154:SF0">
    <property type="entry name" value="PYRUVATE-FLAVODOXIN OXIDOREDUCTASE-RELATED"/>
    <property type="match status" value="1"/>
</dbReference>
<dbReference type="CDD" id="cd07034">
    <property type="entry name" value="TPP_PYR_PFOR_IOR-alpha_like"/>
    <property type="match status" value="1"/>
</dbReference>
<gene>
    <name evidence="4" type="primary">porA</name>
    <name evidence="4" type="ORF">COX22_04360</name>
</gene>
<dbReference type="InterPro" id="IPR033412">
    <property type="entry name" value="PFOR_II"/>
</dbReference>
<dbReference type="InterPro" id="IPR050722">
    <property type="entry name" value="Pyruvate:ferred/Flavod_OxRd"/>
</dbReference>
<comment type="caution">
    <text evidence="4">The sequence shown here is derived from an EMBL/GenBank/DDBJ whole genome shotgun (WGS) entry which is preliminary data.</text>
</comment>